<reference evidence="2" key="1">
    <citation type="submission" date="2024-01" db="EMBL/GenBank/DDBJ databases">
        <authorList>
            <person name="Webb A."/>
        </authorList>
    </citation>
    <scope>NUCLEOTIDE SEQUENCE</scope>
    <source>
        <strain evidence="2">Pm1</strain>
    </source>
</reference>
<comment type="caution">
    <text evidence="2">The sequence shown here is derived from an EMBL/GenBank/DDBJ whole genome shotgun (WGS) entry which is preliminary data.</text>
</comment>
<dbReference type="Proteomes" id="UP001162060">
    <property type="component" value="Unassembled WGS sequence"/>
</dbReference>
<feature type="region of interest" description="Disordered" evidence="1">
    <location>
        <begin position="102"/>
        <end position="129"/>
    </location>
</feature>
<evidence type="ECO:0000313" key="2">
    <source>
        <dbReference type="EMBL" id="CAK7935235.1"/>
    </source>
</evidence>
<dbReference type="EMBL" id="CAKLBY020000221">
    <property type="protein sequence ID" value="CAK7935235.1"/>
    <property type="molecule type" value="Genomic_DNA"/>
</dbReference>
<feature type="region of interest" description="Disordered" evidence="1">
    <location>
        <begin position="14"/>
        <end position="33"/>
    </location>
</feature>
<name>A0AAV1UPC2_9STRA</name>
<evidence type="ECO:0000313" key="3">
    <source>
        <dbReference type="Proteomes" id="UP001162060"/>
    </source>
</evidence>
<proteinExistence type="predicted"/>
<accession>A0AAV1UPC2</accession>
<dbReference type="AlphaFoldDB" id="A0AAV1UPC2"/>
<evidence type="ECO:0000256" key="1">
    <source>
        <dbReference type="SAM" id="MobiDB-lite"/>
    </source>
</evidence>
<organism evidence="2 3">
    <name type="scientific">Peronospora matthiolae</name>
    <dbReference type="NCBI Taxonomy" id="2874970"/>
    <lineage>
        <taxon>Eukaryota</taxon>
        <taxon>Sar</taxon>
        <taxon>Stramenopiles</taxon>
        <taxon>Oomycota</taxon>
        <taxon>Peronosporomycetes</taxon>
        <taxon>Peronosporales</taxon>
        <taxon>Peronosporaceae</taxon>
        <taxon>Peronospora</taxon>
    </lineage>
</organism>
<feature type="compositionally biased region" description="Polar residues" evidence="1">
    <location>
        <begin position="119"/>
        <end position="129"/>
    </location>
</feature>
<feature type="compositionally biased region" description="Basic and acidic residues" evidence="1">
    <location>
        <begin position="21"/>
        <end position="33"/>
    </location>
</feature>
<gene>
    <name evidence="2" type="ORF">PM001_LOCUS20385</name>
</gene>
<protein>
    <submittedName>
        <fullName evidence="2">Uncharacterized protein</fullName>
    </submittedName>
</protein>
<sequence>MFLPEARRRRPRCGRHVCRRSPRDRGGRGGDRAVLRKPRVVFNHGPKAFSKFPSTCVTHDGRRGYTLDQEEAIRDLLREYGLFKSNSTWTPIDDSYYDPDEGDAEIIGTPSARPGPTVRQFQSHVVSQL</sequence>